<dbReference type="GO" id="GO:0072344">
    <property type="term" value="P:rescue of stalled ribosome"/>
    <property type="evidence" value="ECO:0007669"/>
    <property type="project" value="UniProtKB-UniRule"/>
</dbReference>
<comment type="caution">
    <text evidence="7">Lacks conserved residue(s) required for the propagation of feature annotation.</text>
</comment>
<dbReference type="InterPro" id="IPR001328">
    <property type="entry name" value="Pept_tRNA_hydro"/>
</dbReference>
<dbReference type="EMBL" id="PEYO01000016">
    <property type="protein sequence ID" value="PIU03541.1"/>
    <property type="molecule type" value="Genomic_DNA"/>
</dbReference>
<dbReference type="GO" id="GO:0004045">
    <property type="term" value="F:peptidyl-tRNA hydrolase activity"/>
    <property type="evidence" value="ECO:0007669"/>
    <property type="project" value="UniProtKB-UniRule"/>
</dbReference>
<dbReference type="Pfam" id="PF01195">
    <property type="entry name" value="Pept_tRNA_hydro"/>
    <property type="match status" value="1"/>
</dbReference>
<comment type="similarity">
    <text evidence="5 7 9">Belongs to the PTH family.</text>
</comment>
<name>A0A2M6XCY1_9BACT</name>
<dbReference type="PANTHER" id="PTHR17224:SF1">
    <property type="entry name" value="PEPTIDYL-TRNA HYDROLASE"/>
    <property type="match status" value="1"/>
</dbReference>
<feature type="active site" description="Proton acceptor" evidence="7">
    <location>
        <position position="19"/>
    </location>
</feature>
<dbReference type="GO" id="GO:0006515">
    <property type="term" value="P:protein quality control for misfolded or incompletely synthesized proteins"/>
    <property type="evidence" value="ECO:0007669"/>
    <property type="project" value="UniProtKB-UniRule"/>
</dbReference>
<feature type="binding site" evidence="7">
    <location>
        <position position="14"/>
    </location>
    <ligand>
        <name>tRNA</name>
        <dbReference type="ChEBI" id="CHEBI:17843"/>
    </ligand>
</feature>
<reference evidence="11" key="1">
    <citation type="submission" date="2017-09" db="EMBL/GenBank/DDBJ databases">
        <title>Depth-based differentiation of microbial function through sediment-hosted aquifers and enrichment of novel symbionts in the deep terrestrial subsurface.</title>
        <authorList>
            <person name="Probst A.J."/>
            <person name="Ladd B."/>
            <person name="Jarett J.K."/>
            <person name="Geller-Mcgrath D.E."/>
            <person name="Sieber C.M.K."/>
            <person name="Emerson J.B."/>
            <person name="Anantharaman K."/>
            <person name="Thomas B.C."/>
            <person name="Malmstrom R."/>
            <person name="Stieglmeier M."/>
            <person name="Klingl A."/>
            <person name="Woyke T."/>
            <person name="Ryan C.M."/>
            <person name="Banfield J.F."/>
        </authorList>
    </citation>
    <scope>NUCLEOTIDE SEQUENCE [LARGE SCALE GENOMIC DNA]</scope>
</reference>
<evidence type="ECO:0000256" key="4">
    <source>
        <dbReference type="ARBA" id="ARBA00022884"/>
    </source>
</evidence>
<gene>
    <name evidence="7" type="primary">pth</name>
    <name evidence="10" type="ORF">COT44_02850</name>
</gene>
<keyword evidence="7" id="KW-0963">Cytoplasm</keyword>
<dbReference type="HAMAP" id="MF_00083">
    <property type="entry name" value="Pept_tRNA_hydro_bact"/>
    <property type="match status" value="1"/>
</dbReference>
<dbReference type="Proteomes" id="UP000228996">
    <property type="component" value="Unassembled WGS sequence"/>
</dbReference>
<dbReference type="CDD" id="cd00462">
    <property type="entry name" value="PTH"/>
    <property type="match status" value="1"/>
</dbReference>
<dbReference type="InterPro" id="IPR036416">
    <property type="entry name" value="Pept_tRNA_hydro_sf"/>
</dbReference>
<evidence type="ECO:0000256" key="9">
    <source>
        <dbReference type="RuleBase" id="RU004320"/>
    </source>
</evidence>
<evidence type="ECO:0000256" key="5">
    <source>
        <dbReference type="ARBA" id="ARBA00038063"/>
    </source>
</evidence>
<dbReference type="NCBIfam" id="TIGR00447">
    <property type="entry name" value="pth"/>
    <property type="match status" value="1"/>
</dbReference>
<evidence type="ECO:0000256" key="8">
    <source>
        <dbReference type="RuleBase" id="RU000673"/>
    </source>
</evidence>
<evidence type="ECO:0000256" key="3">
    <source>
        <dbReference type="ARBA" id="ARBA00022801"/>
    </source>
</evidence>
<dbReference type="EC" id="3.1.1.29" evidence="1 7"/>
<feature type="binding site" evidence="7">
    <location>
        <position position="70"/>
    </location>
    <ligand>
        <name>tRNA</name>
        <dbReference type="ChEBI" id="CHEBI:17843"/>
    </ligand>
</feature>
<proteinExistence type="inferred from homology"/>
<dbReference type="AlphaFoldDB" id="A0A2M6XCY1"/>
<evidence type="ECO:0000313" key="11">
    <source>
        <dbReference type="Proteomes" id="UP000228996"/>
    </source>
</evidence>
<dbReference type="Gene3D" id="3.40.50.1470">
    <property type="entry name" value="Peptidyl-tRNA hydrolase"/>
    <property type="match status" value="1"/>
</dbReference>
<keyword evidence="2 7" id="KW-0820">tRNA-binding</keyword>
<comment type="caution">
    <text evidence="10">The sequence shown here is derived from an EMBL/GenBank/DDBJ whole genome shotgun (WGS) entry which is preliminary data.</text>
</comment>
<feature type="site" description="Discriminates between blocked and unblocked aminoacyl-tRNA" evidence="7">
    <location>
        <position position="9"/>
    </location>
</feature>
<evidence type="ECO:0000256" key="7">
    <source>
        <dbReference type="HAMAP-Rule" id="MF_00083"/>
    </source>
</evidence>
<protein>
    <recommendedName>
        <fullName evidence="6 7">Peptidyl-tRNA hydrolase</fullName>
        <shortName evidence="7">Pth</shortName>
        <ecNumber evidence="1 7">3.1.1.29</ecNumber>
    </recommendedName>
</protein>
<comment type="subcellular location">
    <subcellularLocation>
        <location evidence="7">Cytoplasm</location>
    </subcellularLocation>
</comment>
<dbReference type="SUPFAM" id="SSF53178">
    <property type="entry name" value="Peptidyl-tRNA hydrolase-like"/>
    <property type="match status" value="1"/>
</dbReference>
<comment type="catalytic activity">
    <reaction evidence="7 8">
        <text>an N-acyl-L-alpha-aminoacyl-tRNA + H2O = an N-acyl-L-amino acid + a tRNA + H(+)</text>
        <dbReference type="Rhea" id="RHEA:54448"/>
        <dbReference type="Rhea" id="RHEA-COMP:10123"/>
        <dbReference type="Rhea" id="RHEA-COMP:13883"/>
        <dbReference type="ChEBI" id="CHEBI:15377"/>
        <dbReference type="ChEBI" id="CHEBI:15378"/>
        <dbReference type="ChEBI" id="CHEBI:59874"/>
        <dbReference type="ChEBI" id="CHEBI:78442"/>
        <dbReference type="ChEBI" id="CHEBI:138191"/>
        <dbReference type="EC" id="3.1.1.29"/>
    </reaction>
</comment>
<dbReference type="GO" id="GO:0005737">
    <property type="term" value="C:cytoplasm"/>
    <property type="evidence" value="ECO:0007669"/>
    <property type="project" value="UniProtKB-SubCell"/>
</dbReference>
<evidence type="ECO:0000256" key="2">
    <source>
        <dbReference type="ARBA" id="ARBA00022555"/>
    </source>
</evidence>
<dbReference type="PROSITE" id="PS01195">
    <property type="entry name" value="PEPT_TRNA_HYDROL_1"/>
    <property type="match status" value="1"/>
</dbReference>
<accession>A0A2M6XCY1</accession>
<organism evidence="10 11">
    <name type="scientific">Candidatus Shapirobacteria bacterium CG08_land_8_20_14_0_20_39_18</name>
    <dbReference type="NCBI Taxonomy" id="1974883"/>
    <lineage>
        <taxon>Bacteria</taxon>
        <taxon>Candidatus Shapironibacteriota</taxon>
    </lineage>
</organism>
<comment type="function">
    <text evidence="7">Catalyzes the release of premature peptidyl moieties from peptidyl-tRNA molecules trapped in stalled 50S ribosomal subunits, and thus maintains levels of free tRNAs and 50S ribosomes.</text>
</comment>
<dbReference type="GO" id="GO:0000049">
    <property type="term" value="F:tRNA binding"/>
    <property type="evidence" value="ECO:0007669"/>
    <property type="project" value="UniProtKB-UniRule"/>
</dbReference>
<keyword evidence="4 7" id="KW-0694">RNA-binding</keyword>
<sequence>MKIIVGLGNPSEKYENTRHNIGFMVVDELARKFSVFSVKYSVDRKANALILKTKFNGNDILLVKPQTEMNASGYAVKSLLLASRLSHLASNLWVIHDDLDLPLGKLKITLGHGSAGHHGIDSLVEQLGTQDFVRFKVGIGPLGKTKTRHEVIDFVLEELSGKEAVEADKMIKKASQAVELALKRGIETAMNQYNK</sequence>
<comment type="function">
    <text evidence="7">Hydrolyzes ribosome-free peptidyl-tRNAs (with 1 or more amino acids incorporated), which drop off the ribosome during protein synthesis, or as a result of ribosome stalling.</text>
</comment>
<dbReference type="PANTHER" id="PTHR17224">
    <property type="entry name" value="PEPTIDYL-TRNA HYDROLASE"/>
    <property type="match status" value="1"/>
</dbReference>
<evidence type="ECO:0000256" key="6">
    <source>
        <dbReference type="ARBA" id="ARBA00050038"/>
    </source>
</evidence>
<keyword evidence="3 7" id="KW-0378">Hydrolase</keyword>
<comment type="subunit">
    <text evidence="7">Monomer.</text>
</comment>
<evidence type="ECO:0000313" key="10">
    <source>
        <dbReference type="EMBL" id="PIU03541.1"/>
    </source>
</evidence>
<feature type="site" description="Stabilizes the basic form of H active site to accept a proton" evidence="7">
    <location>
        <position position="97"/>
    </location>
</feature>
<evidence type="ECO:0000256" key="1">
    <source>
        <dbReference type="ARBA" id="ARBA00013260"/>
    </source>
</evidence>
<dbReference type="InterPro" id="IPR018171">
    <property type="entry name" value="Pept_tRNA_hydro_CS"/>
</dbReference>